<dbReference type="Pfam" id="PF03060">
    <property type="entry name" value="NMO"/>
    <property type="match status" value="2"/>
</dbReference>
<dbReference type="EMBL" id="KV407469">
    <property type="protein sequence ID" value="KZF18833.1"/>
    <property type="molecule type" value="Genomic_DNA"/>
</dbReference>
<keyword evidence="8" id="KW-0804">Transcription</keyword>
<dbReference type="CDD" id="cd00067">
    <property type="entry name" value="GAL4"/>
    <property type="match status" value="1"/>
</dbReference>
<evidence type="ECO:0000256" key="3">
    <source>
        <dbReference type="ARBA" id="ARBA00022723"/>
    </source>
</evidence>
<dbReference type="Pfam" id="PF00172">
    <property type="entry name" value="Zn_clus"/>
    <property type="match status" value="1"/>
</dbReference>
<evidence type="ECO:0000313" key="12">
    <source>
        <dbReference type="Proteomes" id="UP000076632"/>
    </source>
</evidence>
<dbReference type="PANTHER" id="PTHR31779:SF5">
    <property type="entry name" value="ZN(II)2CYS6 TRANSCRIPTION FACTOR (EUROFUNG)"/>
    <property type="match status" value="1"/>
</dbReference>
<evidence type="ECO:0000256" key="2">
    <source>
        <dbReference type="ARBA" id="ARBA00022643"/>
    </source>
</evidence>
<dbReference type="OMA" id="PEKENND"/>
<dbReference type="InterPro" id="IPR004136">
    <property type="entry name" value="NMO"/>
</dbReference>
<dbReference type="SUPFAM" id="SSF57701">
    <property type="entry name" value="Zn2/Cys6 DNA-binding domain"/>
    <property type="match status" value="1"/>
</dbReference>
<keyword evidence="6" id="KW-0805">Transcription regulation</keyword>
<gene>
    <name evidence="11" type="ORF">L228DRAFT_257331</name>
</gene>
<keyword evidence="1" id="KW-0285">Flavoprotein</keyword>
<dbReference type="PANTHER" id="PTHR31779">
    <property type="entry name" value="2-NITROPROPANE DIOXYGENASE FAMILY, PUTATIVE (AFU_ORTHOLOGUE AFUA_2G17430)-RELATED"/>
    <property type="match status" value="1"/>
</dbReference>
<dbReference type="GO" id="GO:0003677">
    <property type="term" value="F:DNA binding"/>
    <property type="evidence" value="ECO:0007669"/>
    <property type="project" value="UniProtKB-KW"/>
</dbReference>
<evidence type="ECO:0000256" key="7">
    <source>
        <dbReference type="ARBA" id="ARBA00023125"/>
    </source>
</evidence>
<feature type="domain" description="Zn(2)-C6 fungal-type" evidence="10">
    <location>
        <begin position="16"/>
        <end position="45"/>
    </location>
</feature>
<evidence type="ECO:0000256" key="8">
    <source>
        <dbReference type="ARBA" id="ARBA00023163"/>
    </source>
</evidence>
<dbReference type="CDD" id="cd04730">
    <property type="entry name" value="NPD_like"/>
    <property type="match status" value="1"/>
</dbReference>
<dbReference type="OrthoDB" id="9986881at2759"/>
<dbReference type="CDD" id="cd12148">
    <property type="entry name" value="fungal_TF_MHR"/>
    <property type="match status" value="1"/>
</dbReference>
<dbReference type="PROSITE" id="PS50048">
    <property type="entry name" value="ZN2_CY6_FUNGAL_2"/>
    <property type="match status" value="1"/>
</dbReference>
<name>A0A164Z951_XYLHT</name>
<dbReference type="InterPro" id="IPR013785">
    <property type="entry name" value="Aldolase_TIM"/>
</dbReference>
<dbReference type="Proteomes" id="UP000076632">
    <property type="component" value="Unassembled WGS sequence"/>
</dbReference>
<proteinExistence type="predicted"/>
<keyword evidence="3" id="KW-0479">Metal-binding</keyword>
<accession>A0A164Z951</accession>
<protein>
    <submittedName>
        <fullName evidence="11">Inosine monophosphate dehydrogenase</fullName>
    </submittedName>
</protein>
<sequence>MASSTGQLKRKRSRVACEPCRERKRKCNGGNPCLTCTEWGYDCFYKNHHRAEAQSSLIPAPPEDLQDASVAERSIPDTVRSEDQDVAQRLEANSGAAFVRKLGLKVDPEHAPKLNLFGWNIGARQGLLGAESASALPSLNVIPLADMRELACVYFAKVDPCYGFIDSRVFYERLDARWRSPLTSSSYDSVLAGVAALGSLFSTRNLGITEHHLVKTAQVQLETELLIKAPCLDTLTGWTLRVIYMRMTASPYPAWIASCTLMHLIEAAGFHLKPSSDTVLSCGVQCDPQIRGRLIGVAQHLNMWISYDLGLSMVPLHNENPLTLSPREGDYTTELLNLLPVSSSLAPDKTRNDTDLQSLLLQILNGAHSQPPSVLAQCNLVLCLLRRLRALNSNLSSLLLEKVLALFKQGLCAARTMAMSCNPWHHVANVPFHIISILLEMDSRVSFALLPEAMQTLRQVANTYNTATMREAHNTACLLIFLYQRRRSEDPSELRPSPRQMTPSSEGVSWLEGLVSELPNLQGFDFTQFLQDMNDLSQDVDVVDGINFIPLIVSAPMRVMSGPVLAVAVSRAGGLGFIGPGVKTQDMFKDLEEASALVKNPKWTARPPPVNSTLPVGIAVSAIRQFKPCAAWLYAPREGQKEYDLWSTKIRKASPHTQIWIQIGTLAEAVQLVREGPAEQRPDIIVVQGAEAGGHGRAKDGMGLMTLFPEVADALAHSEIPLFAAGGITDGRGAAAALCLGASGIVMGTRFLASTEARISRGYQNEIIRASDAATSTTKTLLYNHLRGTMGWPEEYSPRTIINRSFIEHQKGSPFEELKKLHDESLKAGDSGWGPEGRLATYAGAGIGLIHEVKDAAAIVRETQEGVRERLSSGNKYKL</sequence>
<dbReference type="InterPro" id="IPR036864">
    <property type="entry name" value="Zn2-C6_fun-type_DNA-bd_sf"/>
</dbReference>
<dbReference type="PROSITE" id="PS00463">
    <property type="entry name" value="ZN2_CY6_FUNGAL_1"/>
    <property type="match status" value="1"/>
</dbReference>
<dbReference type="InParanoid" id="A0A164Z951"/>
<dbReference type="Gene3D" id="3.20.20.70">
    <property type="entry name" value="Aldolase class I"/>
    <property type="match status" value="1"/>
</dbReference>
<dbReference type="RefSeq" id="XP_018184388.1">
    <property type="nucleotide sequence ID" value="XM_018333973.1"/>
</dbReference>
<dbReference type="SMART" id="SM00066">
    <property type="entry name" value="GAL4"/>
    <property type="match status" value="1"/>
</dbReference>
<keyword evidence="12" id="KW-1185">Reference proteome</keyword>
<dbReference type="InterPro" id="IPR001138">
    <property type="entry name" value="Zn2Cys6_DnaBD"/>
</dbReference>
<evidence type="ECO:0000256" key="6">
    <source>
        <dbReference type="ARBA" id="ARBA00023015"/>
    </source>
</evidence>
<reference evidence="11 12" key="1">
    <citation type="journal article" date="2016" name="Fungal Biol.">
        <title>The genome of Xylona heveae provides a window into fungal endophytism.</title>
        <authorList>
            <person name="Gazis R."/>
            <person name="Kuo A."/>
            <person name="Riley R."/>
            <person name="LaButti K."/>
            <person name="Lipzen A."/>
            <person name="Lin J."/>
            <person name="Amirebrahimi M."/>
            <person name="Hesse C.N."/>
            <person name="Spatafora J.W."/>
            <person name="Henrissat B."/>
            <person name="Hainaut M."/>
            <person name="Grigoriev I.V."/>
            <person name="Hibbett D.S."/>
        </authorList>
    </citation>
    <scope>NUCLEOTIDE SEQUENCE [LARGE SCALE GENOMIC DNA]</scope>
    <source>
        <strain evidence="11 12">TC161</strain>
    </source>
</reference>
<keyword evidence="2" id="KW-0288">FMN</keyword>
<dbReference type="GO" id="GO:0018580">
    <property type="term" value="F:nitronate monooxygenase activity"/>
    <property type="evidence" value="ECO:0007669"/>
    <property type="project" value="InterPro"/>
</dbReference>
<dbReference type="InterPro" id="IPR052478">
    <property type="entry name" value="Metabolite_Synth_Reg"/>
</dbReference>
<evidence type="ECO:0000313" key="11">
    <source>
        <dbReference type="EMBL" id="KZF18833.1"/>
    </source>
</evidence>
<keyword evidence="4" id="KW-0862">Zinc</keyword>
<dbReference type="STRING" id="1328760.A0A164Z951"/>
<dbReference type="Gene3D" id="4.10.240.10">
    <property type="entry name" value="Zn(2)-C6 fungal-type DNA-binding domain"/>
    <property type="match status" value="1"/>
</dbReference>
<evidence type="ECO:0000256" key="4">
    <source>
        <dbReference type="ARBA" id="ARBA00022833"/>
    </source>
</evidence>
<keyword evidence="9" id="KW-0539">Nucleus</keyword>
<dbReference type="GO" id="GO:0008270">
    <property type="term" value="F:zinc ion binding"/>
    <property type="evidence" value="ECO:0007669"/>
    <property type="project" value="InterPro"/>
</dbReference>
<dbReference type="SUPFAM" id="SSF51412">
    <property type="entry name" value="Inosine monophosphate dehydrogenase (IMPDH)"/>
    <property type="match status" value="1"/>
</dbReference>
<dbReference type="GO" id="GO:0000981">
    <property type="term" value="F:DNA-binding transcription factor activity, RNA polymerase II-specific"/>
    <property type="evidence" value="ECO:0007669"/>
    <property type="project" value="InterPro"/>
</dbReference>
<keyword evidence="5" id="KW-0560">Oxidoreductase</keyword>
<dbReference type="AlphaFoldDB" id="A0A164Z951"/>
<evidence type="ECO:0000256" key="1">
    <source>
        <dbReference type="ARBA" id="ARBA00022630"/>
    </source>
</evidence>
<evidence type="ECO:0000256" key="9">
    <source>
        <dbReference type="ARBA" id="ARBA00023242"/>
    </source>
</evidence>
<organism evidence="11 12">
    <name type="scientific">Xylona heveae (strain CBS 132557 / TC161)</name>
    <dbReference type="NCBI Taxonomy" id="1328760"/>
    <lineage>
        <taxon>Eukaryota</taxon>
        <taxon>Fungi</taxon>
        <taxon>Dikarya</taxon>
        <taxon>Ascomycota</taxon>
        <taxon>Pezizomycotina</taxon>
        <taxon>Xylonomycetes</taxon>
        <taxon>Xylonales</taxon>
        <taxon>Xylonaceae</taxon>
        <taxon>Xylona</taxon>
    </lineage>
</organism>
<dbReference type="GO" id="GO:0009410">
    <property type="term" value="P:response to xenobiotic stimulus"/>
    <property type="evidence" value="ECO:0007669"/>
    <property type="project" value="TreeGrafter"/>
</dbReference>
<dbReference type="GeneID" id="28899110"/>
<keyword evidence="7" id="KW-0238">DNA-binding</keyword>
<evidence type="ECO:0000256" key="5">
    <source>
        <dbReference type="ARBA" id="ARBA00023002"/>
    </source>
</evidence>
<evidence type="ECO:0000259" key="10">
    <source>
        <dbReference type="PROSITE" id="PS50048"/>
    </source>
</evidence>